<keyword evidence="7" id="KW-0653">Protein transport</keyword>
<feature type="transmembrane region" description="Helical" evidence="8">
    <location>
        <begin position="20"/>
        <end position="38"/>
    </location>
</feature>
<proteinExistence type="inferred from homology"/>
<evidence type="ECO:0000256" key="4">
    <source>
        <dbReference type="ARBA" id="ARBA00022692"/>
    </source>
</evidence>
<dbReference type="RefSeq" id="WP_394832019.1">
    <property type="nucleotide sequence ID" value="NZ_CP089929.1"/>
</dbReference>
<dbReference type="PANTHER" id="PTHR30558">
    <property type="entry name" value="EXBD MEMBRANE COMPONENT OF PMF-DRIVEN MACROMOLECULE IMPORT SYSTEM"/>
    <property type="match status" value="1"/>
</dbReference>
<evidence type="ECO:0000256" key="3">
    <source>
        <dbReference type="ARBA" id="ARBA00022475"/>
    </source>
</evidence>
<comment type="subcellular location">
    <subcellularLocation>
        <location evidence="1">Cell membrane</location>
        <topology evidence="1">Single-pass membrane protein</topology>
    </subcellularLocation>
    <subcellularLocation>
        <location evidence="7">Cell membrane</location>
        <topology evidence="7">Single-pass type II membrane protein</topology>
    </subcellularLocation>
</comment>
<dbReference type="Gene3D" id="3.30.420.270">
    <property type="match status" value="1"/>
</dbReference>
<gene>
    <name evidence="9" type="ORF">LVJ94_36440</name>
</gene>
<keyword evidence="3" id="KW-1003">Cell membrane</keyword>
<keyword evidence="7" id="KW-0813">Transport</keyword>
<dbReference type="Proteomes" id="UP001374803">
    <property type="component" value="Chromosome"/>
</dbReference>
<evidence type="ECO:0000313" key="9">
    <source>
        <dbReference type="EMBL" id="WXB02392.1"/>
    </source>
</evidence>
<dbReference type="Pfam" id="PF02472">
    <property type="entry name" value="ExbD"/>
    <property type="match status" value="1"/>
</dbReference>
<dbReference type="EMBL" id="CP089983">
    <property type="protein sequence ID" value="WXB02392.1"/>
    <property type="molecule type" value="Genomic_DNA"/>
</dbReference>
<evidence type="ECO:0000256" key="7">
    <source>
        <dbReference type="RuleBase" id="RU003879"/>
    </source>
</evidence>
<evidence type="ECO:0000256" key="5">
    <source>
        <dbReference type="ARBA" id="ARBA00022989"/>
    </source>
</evidence>
<name>A0ABZ2KUP4_9BACT</name>
<organism evidence="9 10">
    <name type="scientific">Pendulispora rubella</name>
    <dbReference type="NCBI Taxonomy" id="2741070"/>
    <lineage>
        <taxon>Bacteria</taxon>
        <taxon>Pseudomonadati</taxon>
        <taxon>Myxococcota</taxon>
        <taxon>Myxococcia</taxon>
        <taxon>Myxococcales</taxon>
        <taxon>Sorangiineae</taxon>
        <taxon>Pendulisporaceae</taxon>
        <taxon>Pendulispora</taxon>
    </lineage>
</organism>
<sequence>MAFGGGGNKGVKNDINVTPLVDVCLVLLIIFMVITPMLQRGKPVKLPSAHKIDEEKSTDPIVVSMTLQKEMYVESDRVNDADLIEKVKAAIEKEPTRKVLFKADTALTVGDVRPVMNNLKLAGSGGVGLGVEQEKK</sequence>
<keyword evidence="6 8" id="KW-0472">Membrane</keyword>
<comment type="similarity">
    <text evidence="2 7">Belongs to the ExbD/TolR family.</text>
</comment>
<reference evidence="9" key="1">
    <citation type="submission" date="2021-12" db="EMBL/GenBank/DDBJ databases">
        <title>Discovery of the Pendulisporaceae a myxobacterial family with distinct sporulation behavior and unique specialized metabolism.</title>
        <authorList>
            <person name="Garcia R."/>
            <person name="Popoff A."/>
            <person name="Bader C.D."/>
            <person name="Loehr J."/>
            <person name="Walesch S."/>
            <person name="Walt C."/>
            <person name="Boldt J."/>
            <person name="Bunk B."/>
            <person name="Haeckl F.J.F.P.J."/>
            <person name="Gunesch A.P."/>
            <person name="Birkelbach J."/>
            <person name="Nuebel U."/>
            <person name="Pietschmann T."/>
            <person name="Bach T."/>
            <person name="Mueller R."/>
        </authorList>
    </citation>
    <scope>NUCLEOTIDE SEQUENCE</scope>
    <source>
        <strain evidence="9">MSr11367</strain>
    </source>
</reference>
<evidence type="ECO:0000256" key="1">
    <source>
        <dbReference type="ARBA" id="ARBA00004162"/>
    </source>
</evidence>
<evidence type="ECO:0000313" key="10">
    <source>
        <dbReference type="Proteomes" id="UP001374803"/>
    </source>
</evidence>
<dbReference type="PANTHER" id="PTHR30558:SF7">
    <property type="entry name" value="TOL-PAL SYSTEM PROTEIN TOLR"/>
    <property type="match status" value="1"/>
</dbReference>
<keyword evidence="5 8" id="KW-1133">Transmembrane helix</keyword>
<keyword evidence="4 7" id="KW-0812">Transmembrane</keyword>
<evidence type="ECO:0000256" key="2">
    <source>
        <dbReference type="ARBA" id="ARBA00005811"/>
    </source>
</evidence>
<dbReference type="InterPro" id="IPR003400">
    <property type="entry name" value="ExbD"/>
</dbReference>
<evidence type="ECO:0000256" key="6">
    <source>
        <dbReference type="ARBA" id="ARBA00023136"/>
    </source>
</evidence>
<accession>A0ABZ2KUP4</accession>
<protein>
    <submittedName>
        <fullName evidence="9">Biopolymer transporter ExbD</fullName>
    </submittedName>
</protein>
<keyword evidence="10" id="KW-1185">Reference proteome</keyword>
<evidence type="ECO:0000256" key="8">
    <source>
        <dbReference type="SAM" id="Phobius"/>
    </source>
</evidence>